<dbReference type="GO" id="GO:0003999">
    <property type="term" value="F:adenine phosphoribosyltransferase activity"/>
    <property type="evidence" value="ECO:0007669"/>
    <property type="project" value="UniProtKB-EC"/>
</dbReference>
<proteinExistence type="inferred from homology"/>
<evidence type="ECO:0000313" key="13">
    <source>
        <dbReference type="EMBL" id="MFI7588863.1"/>
    </source>
</evidence>
<evidence type="ECO:0000256" key="1">
    <source>
        <dbReference type="ARBA" id="ARBA00000868"/>
    </source>
</evidence>
<dbReference type="InterPro" id="IPR005764">
    <property type="entry name" value="Ade_phspho_trans"/>
</dbReference>
<dbReference type="Proteomes" id="UP001612915">
    <property type="component" value="Unassembled WGS sequence"/>
</dbReference>
<dbReference type="Pfam" id="PF00156">
    <property type="entry name" value="Pribosyltran"/>
    <property type="match status" value="1"/>
</dbReference>
<comment type="caution">
    <text evidence="13">The sequence shown here is derived from an EMBL/GenBank/DDBJ whole genome shotgun (WGS) entry which is preliminary data.</text>
</comment>
<dbReference type="Gene3D" id="3.40.50.2020">
    <property type="match status" value="1"/>
</dbReference>
<evidence type="ECO:0000256" key="10">
    <source>
        <dbReference type="ARBA" id="ARBA00022726"/>
    </source>
</evidence>
<dbReference type="InterPro" id="IPR000836">
    <property type="entry name" value="PRTase_dom"/>
</dbReference>
<dbReference type="PANTHER" id="PTHR32315">
    <property type="entry name" value="ADENINE PHOSPHORIBOSYLTRANSFERASE"/>
    <property type="match status" value="1"/>
</dbReference>
<keyword evidence="7 11" id="KW-0963">Cytoplasm</keyword>
<evidence type="ECO:0000256" key="11">
    <source>
        <dbReference type="HAMAP-Rule" id="MF_00004"/>
    </source>
</evidence>
<evidence type="ECO:0000256" key="3">
    <source>
        <dbReference type="ARBA" id="ARBA00004496"/>
    </source>
</evidence>
<feature type="domain" description="Phosphoribosyltransferase" evidence="12">
    <location>
        <begin position="44"/>
        <end position="149"/>
    </location>
</feature>
<evidence type="ECO:0000256" key="2">
    <source>
        <dbReference type="ARBA" id="ARBA00003968"/>
    </source>
</evidence>
<keyword evidence="14" id="KW-1185">Reference proteome</keyword>
<evidence type="ECO:0000256" key="4">
    <source>
        <dbReference type="ARBA" id="ARBA00004659"/>
    </source>
</evidence>
<dbReference type="PANTHER" id="PTHR32315:SF3">
    <property type="entry name" value="ADENINE PHOSPHORIBOSYLTRANSFERASE"/>
    <property type="match status" value="1"/>
</dbReference>
<evidence type="ECO:0000256" key="9">
    <source>
        <dbReference type="ARBA" id="ARBA00022679"/>
    </source>
</evidence>
<dbReference type="NCBIfam" id="TIGR01090">
    <property type="entry name" value="apt"/>
    <property type="match status" value="1"/>
</dbReference>
<dbReference type="SUPFAM" id="SSF53271">
    <property type="entry name" value="PRTase-like"/>
    <property type="match status" value="1"/>
</dbReference>
<dbReference type="InterPro" id="IPR029057">
    <property type="entry name" value="PRTase-like"/>
</dbReference>
<protein>
    <recommendedName>
        <fullName evidence="6 11">Adenine phosphoribosyltransferase</fullName>
        <shortName evidence="11">APRT</shortName>
        <ecNumber evidence="6 11">2.4.2.7</ecNumber>
    </recommendedName>
</protein>
<gene>
    <name evidence="11" type="primary">apt</name>
    <name evidence="13" type="ORF">ACIB24_17500</name>
</gene>
<comment type="pathway">
    <text evidence="4 11">Purine metabolism; AMP biosynthesis via salvage pathway; AMP from adenine: step 1/1.</text>
</comment>
<dbReference type="CDD" id="cd06223">
    <property type="entry name" value="PRTases_typeI"/>
    <property type="match status" value="1"/>
</dbReference>
<evidence type="ECO:0000256" key="7">
    <source>
        <dbReference type="ARBA" id="ARBA00022490"/>
    </source>
</evidence>
<sequence>MSISLAEGIRDIPDHPSAGIMFRDITPLLADPEMFEEVITQFVAGLEGEVDLVTGIEARGFILAAPVALALGVGFVPIRKAGKLPYETESKSYQLEYGEATIEVHKDAVKAGQRVLLVDDVLATGGTARAGRELVEGLGGKVIGARFLIELEALEGRKALGDLPVTSLVTY</sequence>
<dbReference type="NCBIfam" id="NF002634">
    <property type="entry name" value="PRK02304.1-3"/>
    <property type="match status" value="1"/>
</dbReference>
<comment type="catalytic activity">
    <reaction evidence="1 11">
        <text>AMP + diphosphate = 5-phospho-alpha-D-ribose 1-diphosphate + adenine</text>
        <dbReference type="Rhea" id="RHEA:16609"/>
        <dbReference type="ChEBI" id="CHEBI:16708"/>
        <dbReference type="ChEBI" id="CHEBI:33019"/>
        <dbReference type="ChEBI" id="CHEBI:58017"/>
        <dbReference type="ChEBI" id="CHEBI:456215"/>
        <dbReference type="EC" id="2.4.2.7"/>
    </reaction>
</comment>
<dbReference type="InterPro" id="IPR050054">
    <property type="entry name" value="UPRTase/APRTase"/>
</dbReference>
<comment type="similarity">
    <text evidence="5 11">Belongs to the purine/pyrimidine phosphoribosyltransferase family.</text>
</comment>
<organism evidence="13 14">
    <name type="scientific">Spongisporangium articulatum</name>
    <dbReference type="NCBI Taxonomy" id="3362603"/>
    <lineage>
        <taxon>Bacteria</taxon>
        <taxon>Bacillati</taxon>
        <taxon>Actinomycetota</taxon>
        <taxon>Actinomycetes</taxon>
        <taxon>Kineosporiales</taxon>
        <taxon>Kineosporiaceae</taxon>
        <taxon>Spongisporangium</taxon>
    </lineage>
</organism>
<accession>A0ABW8ASC7</accession>
<comment type="subcellular location">
    <subcellularLocation>
        <location evidence="3 11">Cytoplasm</location>
    </subcellularLocation>
</comment>
<name>A0ABW8ASC7_9ACTN</name>
<keyword evidence="8 11" id="KW-0328">Glycosyltransferase</keyword>
<keyword evidence="9 11" id="KW-0808">Transferase</keyword>
<keyword evidence="10 11" id="KW-0660">Purine salvage</keyword>
<evidence type="ECO:0000256" key="5">
    <source>
        <dbReference type="ARBA" id="ARBA00008391"/>
    </source>
</evidence>
<comment type="subunit">
    <text evidence="11">Homodimer.</text>
</comment>
<reference evidence="13 14" key="1">
    <citation type="submission" date="2024-10" db="EMBL/GenBank/DDBJ databases">
        <title>The Natural Products Discovery Center: Release of the First 8490 Sequenced Strains for Exploring Actinobacteria Biosynthetic Diversity.</title>
        <authorList>
            <person name="Kalkreuter E."/>
            <person name="Kautsar S.A."/>
            <person name="Yang D."/>
            <person name="Bader C.D."/>
            <person name="Teijaro C.N."/>
            <person name="Fluegel L."/>
            <person name="Davis C.M."/>
            <person name="Simpson J.R."/>
            <person name="Lauterbach L."/>
            <person name="Steele A.D."/>
            <person name="Gui C."/>
            <person name="Meng S."/>
            <person name="Li G."/>
            <person name="Viehrig K."/>
            <person name="Ye F."/>
            <person name="Su P."/>
            <person name="Kiefer A.F."/>
            <person name="Nichols A."/>
            <person name="Cepeda A.J."/>
            <person name="Yan W."/>
            <person name="Fan B."/>
            <person name="Jiang Y."/>
            <person name="Adhikari A."/>
            <person name="Zheng C.-J."/>
            <person name="Schuster L."/>
            <person name="Cowan T.M."/>
            <person name="Smanski M.J."/>
            <person name="Chevrette M.G."/>
            <person name="De Carvalho L.P.S."/>
            <person name="Shen B."/>
        </authorList>
    </citation>
    <scope>NUCLEOTIDE SEQUENCE [LARGE SCALE GENOMIC DNA]</scope>
    <source>
        <strain evidence="13 14">NPDC049639</strain>
    </source>
</reference>
<dbReference type="NCBIfam" id="NF002636">
    <property type="entry name" value="PRK02304.1-5"/>
    <property type="match status" value="1"/>
</dbReference>
<evidence type="ECO:0000256" key="6">
    <source>
        <dbReference type="ARBA" id="ARBA00011893"/>
    </source>
</evidence>
<dbReference type="HAMAP" id="MF_00004">
    <property type="entry name" value="Aden_phosphoribosyltr"/>
    <property type="match status" value="1"/>
</dbReference>
<dbReference type="EC" id="2.4.2.7" evidence="6 11"/>
<evidence type="ECO:0000313" key="14">
    <source>
        <dbReference type="Proteomes" id="UP001612915"/>
    </source>
</evidence>
<evidence type="ECO:0000259" key="12">
    <source>
        <dbReference type="Pfam" id="PF00156"/>
    </source>
</evidence>
<dbReference type="EMBL" id="JBITLV010000006">
    <property type="protein sequence ID" value="MFI7588863.1"/>
    <property type="molecule type" value="Genomic_DNA"/>
</dbReference>
<evidence type="ECO:0000256" key="8">
    <source>
        <dbReference type="ARBA" id="ARBA00022676"/>
    </source>
</evidence>
<comment type="function">
    <text evidence="2 11">Catalyzes a salvage reaction resulting in the formation of AMP, that is energically less costly than de novo synthesis.</text>
</comment>
<dbReference type="RefSeq" id="WP_398283005.1">
    <property type="nucleotide sequence ID" value="NZ_JBITLV010000006.1"/>
</dbReference>